<evidence type="ECO:0000313" key="2">
    <source>
        <dbReference type="Proteomes" id="UP000072605"/>
    </source>
</evidence>
<evidence type="ECO:0000313" key="1">
    <source>
        <dbReference type="EMBL" id="KTR27916.1"/>
    </source>
</evidence>
<accession>A0AAW3MED5</accession>
<dbReference type="RefSeq" id="WP_058713209.1">
    <property type="nucleotide sequence ID" value="NZ_LDQV01000012.1"/>
</dbReference>
<dbReference type="EMBL" id="LDQV01000012">
    <property type="protein sequence ID" value="KTR27916.1"/>
    <property type="molecule type" value="Genomic_DNA"/>
</dbReference>
<dbReference type="Proteomes" id="UP000072605">
    <property type="component" value="Unassembled WGS sequence"/>
</dbReference>
<evidence type="ECO:0008006" key="3">
    <source>
        <dbReference type="Google" id="ProtNLM"/>
    </source>
</evidence>
<organism evidence="1 2">
    <name type="scientific">Exiguobacterium indicum</name>
    <dbReference type="NCBI Taxonomy" id="296995"/>
    <lineage>
        <taxon>Bacteria</taxon>
        <taxon>Bacillati</taxon>
        <taxon>Bacillota</taxon>
        <taxon>Bacilli</taxon>
        <taxon>Bacillales</taxon>
        <taxon>Bacillales Family XII. Incertae Sedis</taxon>
        <taxon>Exiguobacterium</taxon>
    </lineage>
</organism>
<dbReference type="AlphaFoldDB" id="A0AAW3MED5"/>
<protein>
    <recommendedName>
        <fullName evidence="3">Transcriptional regulator</fullName>
    </recommendedName>
</protein>
<sequence>MQERLFETRLTKAQRKVAAKYLKEYFTLPSRIESKRAMAEMSATKLTPGYNPSEVQTHQAPSSKVERYTLAMDEVSLLEQRFVILSRIHDTLIDDQQRELWELLYDPRYYRKDELVMSMMQIYSTNTYYGIKHKLLGIVHDHFGDSY</sequence>
<gene>
    <name evidence="1" type="ORF">RSA11_04450</name>
</gene>
<proteinExistence type="predicted"/>
<name>A0AAW3MED5_9BACL</name>
<comment type="caution">
    <text evidence="1">The sequence shown here is derived from an EMBL/GenBank/DDBJ whole genome shotgun (WGS) entry which is preliminary data.</text>
</comment>
<reference evidence="1 2" key="1">
    <citation type="journal article" date="2016" name="Front. Microbiol.">
        <title>Genomic Resource of Rice Seed Associated Bacteria.</title>
        <authorList>
            <person name="Midha S."/>
            <person name="Bansal K."/>
            <person name="Sharma S."/>
            <person name="Kumar N."/>
            <person name="Patil P.P."/>
            <person name="Chaudhry V."/>
            <person name="Patil P.B."/>
        </authorList>
    </citation>
    <scope>NUCLEOTIDE SEQUENCE [LARGE SCALE GENOMIC DNA]</scope>
    <source>
        <strain evidence="1 2">RSA11</strain>
    </source>
</reference>